<accession>G8YGP9</accession>
<keyword evidence="3" id="KW-1185">Reference proteome</keyword>
<dbReference type="Proteomes" id="UP000005222">
    <property type="component" value="Chromosome H"/>
</dbReference>
<protein>
    <submittedName>
        <fullName evidence="2">Piso0_002927 protein</fullName>
    </submittedName>
</protein>
<reference evidence="2" key="1">
    <citation type="submission" date="2011-10" db="EMBL/GenBank/DDBJ databases">
        <authorList>
            <person name="Genoscope - CEA"/>
        </authorList>
    </citation>
    <scope>NUCLEOTIDE SEQUENCE</scope>
</reference>
<evidence type="ECO:0000313" key="1">
    <source>
        <dbReference type="EMBL" id="CCE79836.1"/>
    </source>
</evidence>
<sequence>MLGGRLRGRQIKQRQSCILRTSCGRISSPIVVVIEYGLGAAIAQKRLWVPGRRPQRSDGGSGTAWEIIAHLGLDVHKTNAR</sequence>
<proteinExistence type="predicted"/>
<organism evidence="2 3">
    <name type="scientific">Pichia sorbitophila (strain ATCC MYA-4447 / BCRC 22081 / CBS 7064 / NBRC 10061 / NRRL Y-12695)</name>
    <name type="common">Hybrid yeast</name>
    <dbReference type="NCBI Taxonomy" id="559304"/>
    <lineage>
        <taxon>Eukaryota</taxon>
        <taxon>Fungi</taxon>
        <taxon>Dikarya</taxon>
        <taxon>Ascomycota</taxon>
        <taxon>Saccharomycotina</taxon>
        <taxon>Pichiomycetes</taxon>
        <taxon>Debaryomycetaceae</taxon>
        <taxon>Millerozyma</taxon>
    </lineage>
</organism>
<name>G8YGP9_PICSO</name>
<dbReference type="EMBL" id="FO082053">
    <property type="protein sequence ID" value="CCE79836.1"/>
    <property type="molecule type" value="Genomic_DNA"/>
</dbReference>
<evidence type="ECO:0000313" key="2">
    <source>
        <dbReference type="EMBL" id="CCE80601.1"/>
    </source>
</evidence>
<dbReference type="HOGENOM" id="CLU_2574676_0_0_1"/>
<evidence type="ECO:0000313" key="3">
    <source>
        <dbReference type="Proteomes" id="UP000005222"/>
    </source>
</evidence>
<dbReference type="InParanoid" id="G8YGP9"/>
<dbReference type="Proteomes" id="UP000005222">
    <property type="component" value="Chromosome G"/>
</dbReference>
<dbReference type="AlphaFoldDB" id="G8YGP9"/>
<dbReference type="EMBL" id="FO082052">
    <property type="protein sequence ID" value="CCE80601.1"/>
    <property type="molecule type" value="Genomic_DNA"/>
</dbReference>
<reference evidence="3" key="2">
    <citation type="journal article" date="2012" name="G3 (Bethesda)">
        <title>Pichia sorbitophila, an interspecies yeast hybrid reveals early steps of genome resolution following polyploidization.</title>
        <authorList>
            <person name="Leh Louis V."/>
            <person name="Despons L."/>
            <person name="Friedrich A."/>
            <person name="Martin T."/>
            <person name="Durrens P."/>
            <person name="Casaregola S."/>
            <person name="Neuveglise C."/>
            <person name="Fairhead C."/>
            <person name="Marck C."/>
            <person name="Cruz J.A."/>
            <person name="Straub M.L."/>
            <person name="Kugler V."/>
            <person name="Sacerdot C."/>
            <person name="Uzunov Z."/>
            <person name="Thierry A."/>
            <person name="Weiss S."/>
            <person name="Bleykasten C."/>
            <person name="De Montigny J."/>
            <person name="Jacques N."/>
            <person name="Jung P."/>
            <person name="Lemaire M."/>
            <person name="Mallet S."/>
            <person name="Morel G."/>
            <person name="Richard G.F."/>
            <person name="Sarkar A."/>
            <person name="Savel G."/>
            <person name="Schacherer J."/>
            <person name="Seret M.L."/>
            <person name="Talla E."/>
            <person name="Samson G."/>
            <person name="Jubin C."/>
            <person name="Poulain J."/>
            <person name="Vacherie B."/>
            <person name="Barbe V."/>
            <person name="Pelletier E."/>
            <person name="Sherman D.J."/>
            <person name="Westhof E."/>
            <person name="Weissenbach J."/>
            <person name="Baret P.V."/>
            <person name="Wincker P."/>
            <person name="Gaillardin C."/>
            <person name="Dujon B."/>
            <person name="Souciet J.L."/>
        </authorList>
    </citation>
    <scope>NUCLEOTIDE SEQUENCE [LARGE SCALE GENOMIC DNA]</scope>
    <source>
        <strain evidence="3">ATCC MYA-4447 / BCRC 22081 / CBS 7064 / NBRC 10061 / NRRL Y-12695</strain>
    </source>
</reference>
<gene>
    <name evidence="2" type="primary">Piso0_002927</name>
    <name evidence="1" type="ORF">GNLVRS01_PISO0G01084g</name>
    <name evidence="2" type="ORF">GNLVRS01_PISO0H01085g</name>
</gene>